<evidence type="ECO:0000313" key="2">
    <source>
        <dbReference type="EMBL" id="ELS59555.1"/>
    </source>
</evidence>
<evidence type="ECO:0000256" key="1">
    <source>
        <dbReference type="SAM" id="Phobius"/>
    </source>
</evidence>
<feature type="transmembrane region" description="Helical" evidence="1">
    <location>
        <begin position="12"/>
        <end position="35"/>
    </location>
</feature>
<sequence length="191" mass="22158">MLGSKIKSLSNRLPILFLLCFPLPIILSLLFVLLFHEILRNAFFSDFLVICGFLFTSISLLLVFILYNKYSHVDFVKNKTDIVYLNGKAKTELMQSLKDIGECISKGNVTNTFKKSCLNVLHIYKLLDKTEGELYLKPYRTEIRNLVSLINKNKLTSEELIHLEGNKNKEVIDRLIYDLLMYLERMKEGVD</sequence>
<feature type="transmembrane region" description="Helical" evidence="1">
    <location>
        <begin position="47"/>
        <end position="67"/>
    </location>
</feature>
<dbReference type="EMBL" id="AMXN01000009">
    <property type="protein sequence ID" value="ELS59555.1"/>
    <property type="molecule type" value="Genomic_DNA"/>
</dbReference>
<proteinExistence type="predicted"/>
<organism evidence="2 3">
    <name type="scientific">Bacillus inaquosorum KCTC 13429</name>
    <dbReference type="NCBI Taxonomy" id="1236548"/>
    <lineage>
        <taxon>Bacteria</taxon>
        <taxon>Bacillati</taxon>
        <taxon>Bacillota</taxon>
        <taxon>Bacilli</taxon>
        <taxon>Bacillales</taxon>
        <taxon>Bacillaceae</taxon>
        <taxon>Bacillus</taxon>
    </lineage>
</organism>
<reference evidence="2 3" key="1">
    <citation type="journal article" date="2014" name="Syst. Appl. Microbiol.">
        <title>Genomic insights into the taxonomic status of the three subspecies of Bacillus subtilis.</title>
        <authorList>
            <person name="Yi H."/>
            <person name="Chun J."/>
            <person name="Cha C.J."/>
        </authorList>
    </citation>
    <scope>NUCLEOTIDE SEQUENCE [LARGE SCALE GENOMIC DNA]</scope>
    <source>
        <strain evidence="2 3">KCTC 13429</strain>
    </source>
</reference>
<comment type="caution">
    <text evidence="2">The sequence shown here is derived from an EMBL/GenBank/DDBJ whole genome shotgun (WGS) entry which is preliminary data.</text>
</comment>
<gene>
    <name evidence="2" type="ORF">BSI_39360</name>
</gene>
<evidence type="ECO:0000313" key="3">
    <source>
        <dbReference type="Proteomes" id="UP000011182"/>
    </source>
</evidence>
<dbReference type="Proteomes" id="UP000011182">
    <property type="component" value="Unassembled WGS sequence"/>
</dbReference>
<keyword evidence="3" id="KW-1185">Reference proteome</keyword>
<dbReference type="AlphaFoldDB" id="A0A9W5PBE5"/>
<keyword evidence="1" id="KW-0812">Transmembrane</keyword>
<name>A0A9W5PBE5_9BACI</name>
<keyword evidence="1" id="KW-0472">Membrane</keyword>
<protein>
    <submittedName>
        <fullName evidence="2">Uncharacterized protein</fullName>
    </submittedName>
</protein>
<accession>A0A9W5PBE5</accession>
<dbReference type="RefSeq" id="WP_003241745.1">
    <property type="nucleotide sequence ID" value="NZ_AMXN01000009.1"/>
</dbReference>
<keyword evidence="1" id="KW-1133">Transmembrane helix</keyword>